<dbReference type="InterPro" id="IPR052155">
    <property type="entry name" value="Biofilm_reg_signaling"/>
</dbReference>
<dbReference type="NCBIfam" id="TIGR00229">
    <property type="entry name" value="sensory_box"/>
    <property type="match status" value="1"/>
</dbReference>
<reference evidence="7" key="1">
    <citation type="journal article" date="2006" name="Nature">
        <title>Deciphering the evolution and metabolism of an anammox bacterium from a community genome.</title>
        <authorList>
            <person name="Strous M."/>
            <person name="Pelletier E."/>
            <person name="Mangenot S."/>
            <person name="Rattei T."/>
            <person name="Lehner A."/>
            <person name="Taylor M.W."/>
            <person name="Horn M."/>
            <person name="Daims H."/>
            <person name="Bartol-Mavel D."/>
            <person name="Wincker P."/>
            <person name="Barbe V."/>
            <person name="Fonknechten N."/>
            <person name="Vallenet D."/>
            <person name="Segurens B."/>
            <person name="Schenowitz-Truong C."/>
            <person name="Medigue C."/>
            <person name="Collingro A."/>
            <person name="Snel B."/>
            <person name="Dutilh B.E."/>
            <person name="OpDenCamp H.J.M."/>
            <person name="vanDerDrift C."/>
            <person name="Cirpus I."/>
            <person name="vanDePas-Schoonen K.T."/>
            <person name="Harhangi H.R."/>
            <person name="vanNiftrik L."/>
            <person name="Schmid M."/>
            <person name="Keltjens J."/>
            <person name="vanDeVossenberg J."/>
            <person name="Kartal B."/>
            <person name="Meier H."/>
            <person name="Frishman D."/>
            <person name="Huynen M.A."/>
            <person name="Mewes H."/>
            <person name="Weissenbach J."/>
            <person name="Jetten M.S.M."/>
            <person name="Wagner M."/>
            <person name="LePaslier D."/>
        </authorList>
    </citation>
    <scope>NUCLEOTIDE SEQUENCE</scope>
</reference>
<evidence type="ECO:0000259" key="2">
    <source>
        <dbReference type="PROSITE" id="PS50112"/>
    </source>
</evidence>
<dbReference type="EMBL" id="CP049055">
    <property type="protein sequence ID" value="QII09724.1"/>
    <property type="molecule type" value="Genomic_DNA"/>
</dbReference>
<dbReference type="AlphaFoldDB" id="Q1PXY5"/>
<dbReference type="SUPFAM" id="SSF158472">
    <property type="entry name" value="HAMP domain-like"/>
    <property type="match status" value="1"/>
</dbReference>
<dbReference type="InterPro" id="IPR000014">
    <property type="entry name" value="PAS"/>
</dbReference>
<dbReference type="EMBL" id="CT573072">
    <property type="protein sequence ID" value="CAJ72888.1"/>
    <property type="molecule type" value="Genomic_DNA"/>
</dbReference>
<dbReference type="Pfam" id="PF00990">
    <property type="entry name" value="GGDEF"/>
    <property type="match status" value="1"/>
</dbReference>
<feature type="domain" description="GGDEF" evidence="6">
    <location>
        <begin position="437"/>
        <end position="570"/>
    </location>
</feature>
<protein>
    <submittedName>
        <fullName evidence="8">Putative diguanylate cyclase</fullName>
        <ecNumber evidence="8">2.7.7.65</ecNumber>
    </submittedName>
</protein>
<evidence type="ECO:0000259" key="4">
    <source>
        <dbReference type="PROSITE" id="PS50883"/>
    </source>
</evidence>
<dbReference type="InterPro" id="IPR001610">
    <property type="entry name" value="PAC"/>
</dbReference>
<evidence type="ECO:0000259" key="5">
    <source>
        <dbReference type="PROSITE" id="PS50885"/>
    </source>
</evidence>
<dbReference type="RefSeq" id="WP_099325081.1">
    <property type="nucleotide sequence ID" value="NZ_OCTL01000022.1"/>
</dbReference>
<feature type="domain" description="EAL" evidence="4">
    <location>
        <begin position="579"/>
        <end position="829"/>
    </location>
</feature>
<dbReference type="SUPFAM" id="SSF141868">
    <property type="entry name" value="EAL domain-like"/>
    <property type="match status" value="1"/>
</dbReference>
<feature type="domain" description="PAC" evidence="3">
    <location>
        <begin position="351"/>
        <end position="405"/>
    </location>
</feature>
<dbReference type="PROSITE" id="PS50883">
    <property type="entry name" value="EAL"/>
    <property type="match status" value="1"/>
</dbReference>
<evidence type="ECO:0000313" key="7">
    <source>
        <dbReference type="EMBL" id="CAJ72888.1"/>
    </source>
</evidence>
<evidence type="ECO:0000313" key="11">
    <source>
        <dbReference type="Proteomes" id="UP000501926"/>
    </source>
</evidence>
<evidence type="ECO:0000256" key="1">
    <source>
        <dbReference type="SAM" id="Phobius"/>
    </source>
</evidence>
<keyword evidence="8" id="KW-0548">Nucleotidyltransferase</keyword>
<name>Q1PXY5_KUEST</name>
<dbReference type="Pfam" id="PF00563">
    <property type="entry name" value="EAL"/>
    <property type="match status" value="1"/>
</dbReference>
<dbReference type="PROSITE" id="PS50113">
    <property type="entry name" value="PAC"/>
    <property type="match status" value="1"/>
</dbReference>
<reference evidence="10" key="4">
    <citation type="submission" date="2017-10" db="EMBL/GenBank/DDBJ databases">
        <authorList>
            <person name="Frank J."/>
        </authorList>
    </citation>
    <scope>NUCLEOTIDE SEQUENCE [LARGE SCALE GENOMIC DNA]</scope>
</reference>
<dbReference type="Pfam" id="PF13426">
    <property type="entry name" value="PAS_9"/>
    <property type="match status" value="1"/>
</dbReference>
<dbReference type="Gene3D" id="3.30.70.270">
    <property type="match status" value="1"/>
</dbReference>
<dbReference type="SUPFAM" id="SSF55785">
    <property type="entry name" value="PYP-like sensor domain (PAS domain)"/>
    <property type="match status" value="1"/>
</dbReference>
<keyword evidence="10" id="KW-1185">Reference proteome</keyword>
<dbReference type="CDD" id="cd06225">
    <property type="entry name" value="HAMP"/>
    <property type="match status" value="1"/>
</dbReference>
<dbReference type="GO" id="GO:0052621">
    <property type="term" value="F:diguanylate cyclase activity"/>
    <property type="evidence" value="ECO:0007669"/>
    <property type="project" value="UniProtKB-EC"/>
</dbReference>
<feature type="transmembrane region" description="Helical" evidence="1">
    <location>
        <begin position="188"/>
        <end position="211"/>
    </location>
</feature>
<reference evidence="7" key="2">
    <citation type="submission" date="2006-01" db="EMBL/GenBank/DDBJ databases">
        <authorList>
            <person name="Genoscope"/>
        </authorList>
    </citation>
    <scope>NUCLEOTIDE SEQUENCE</scope>
</reference>
<evidence type="ECO:0000259" key="3">
    <source>
        <dbReference type="PROSITE" id="PS50113"/>
    </source>
</evidence>
<dbReference type="KEGG" id="kst:KSMBR1_1864"/>
<dbReference type="InterPro" id="IPR043128">
    <property type="entry name" value="Rev_trsase/Diguanyl_cyclase"/>
</dbReference>
<dbReference type="PANTHER" id="PTHR44757">
    <property type="entry name" value="DIGUANYLATE CYCLASE DGCP"/>
    <property type="match status" value="1"/>
</dbReference>
<feature type="transmembrane region" description="Helical" evidence="1">
    <location>
        <begin position="6"/>
        <end position="29"/>
    </location>
</feature>
<dbReference type="GO" id="GO:0007165">
    <property type="term" value="P:signal transduction"/>
    <property type="evidence" value="ECO:0007669"/>
    <property type="project" value="InterPro"/>
</dbReference>
<dbReference type="NCBIfam" id="TIGR00254">
    <property type="entry name" value="GGDEF"/>
    <property type="match status" value="1"/>
</dbReference>
<reference evidence="8 11" key="5">
    <citation type="submission" date="2020-02" db="EMBL/GenBank/DDBJ databases">
        <title>Newly sequenced genome of strain CSTR1 showed variability in Candidatus Kuenenia stuttgartiensis genomes.</title>
        <authorList>
            <person name="Ding C."/>
            <person name="Adrian L."/>
        </authorList>
    </citation>
    <scope>NUCLEOTIDE SEQUENCE [LARGE SCALE GENOMIC DNA]</scope>
    <source>
        <strain evidence="8 11">CSTR1</strain>
    </source>
</reference>
<dbReference type="Pfam" id="PF00672">
    <property type="entry name" value="HAMP"/>
    <property type="match status" value="1"/>
</dbReference>
<dbReference type="Proteomes" id="UP000501926">
    <property type="component" value="Chromosome"/>
</dbReference>
<feature type="domain" description="HAMP" evidence="5">
    <location>
        <begin position="213"/>
        <end position="265"/>
    </location>
</feature>
<dbReference type="Proteomes" id="UP000221734">
    <property type="component" value="Chromosome Kuenenia_stuttgartiensis_MBR1"/>
</dbReference>
<proteinExistence type="predicted"/>
<dbReference type="PANTHER" id="PTHR44757:SF2">
    <property type="entry name" value="BIOFILM ARCHITECTURE MAINTENANCE PROTEIN MBAA"/>
    <property type="match status" value="1"/>
</dbReference>
<keyword evidence="1" id="KW-1133">Transmembrane helix</keyword>
<dbReference type="Gene3D" id="6.10.340.10">
    <property type="match status" value="1"/>
</dbReference>
<dbReference type="SMART" id="SM00304">
    <property type="entry name" value="HAMP"/>
    <property type="match status" value="1"/>
</dbReference>
<dbReference type="InterPro" id="IPR000700">
    <property type="entry name" value="PAS-assoc_C"/>
</dbReference>
<gene>
    <name evidence="8" type="ORF">KsCSTR_03450</name>
    <name evidence="9" type="ORF">KSMBR1_1864</name>
    <name evidence="7" type="ORF">kustd2143</name>
</gene>
<evidence type="ECO:0000313" key="8">
    <source>
        <dbReference type="EMBL" id="QII09724.1"/>
    </source>
</evidence>
<dbReference type="InterPro" id="IPR029787">
    <property type="entry name" value="Nucleotide_cyclase"/>
</dbReference>
<dbReference type="SMART" id="SM00267">
    <property type="entry name" value="GGDEF"/>
    <property type="match status" value="1"/>
</dbReference>
<dbReference type="CDD" id="cd00130">
    <property type="entry name" value="PAS"/>
    <property type="match status" value="1"/>
</dbReference>
<dbReference type="InterPro" id="IPR035965">
    <property type="entry name" value="PAS-like_dom_sf"/>
</dbReference>
<dbReference type="PROSITE" id="PS50887">
    <property type="entry name" value="GGDEF"/>
    <property type="match status" value="1"/>
</dbReference>
<evidence type="ECO:0000313" key="10">
    <source>
        <dbReference type="Proteomes" id="UP000221734"/>
    </source>
</evidence>
<dbReference type="CDD" id="cd01948">
    <property type="entry name" value="EAL"/>
    <property type="match status" value="1"/>
</dbReference>
<accession>Q1PXY5</accession>
<dbReference type="FunFam" id="3.30.70.270:FF:000001">
    <property type="entry name" value="Diguanylate cyclase domain protein"/>
    <property type="match status" value="1"/>
</dbReference>
<keyword evidence="1" id="KW-0812">Transmembrane</keyword>
<dbReference type="GO" id="GO:0016020">
    <property type="term" value="C:membrane"/>
    <property type="evidence" value="ECO:0007669"/>
    <property type="project" value="InterPro"/>
</dbReference>
<dbReference type="InterPro" id="IPR035919">
    <property type="entry name" value="EAL_sf"/>
</dbReference>
<dbReference type="OrthoDB" id="9762141at2"/>
<dbReference type="Gene3D" id="3.30.450.20">
    <property type="entry name" value="PAS domain"/>
    <property type="match status" value="1"/>
</dbReference>
<dbReference type="EMBL" id="LT934425">
    <property type="protein sequence ID" value="SOH04363.1"/>
    <property type="molecule type" value="Genomic_DNA"/>
</dbReference>
<sequence>MSIRIKLILFISGIIIIIDALSCMSFFFYSKKRYRVELRYFGETLVNLFSRDNEIRYALEYEQPLLFASPVRRIKEFDRENVVCYISISNDREKLFEDKATWLDIETNEIPGRNHQDDTSDTDYRVITVSGKRFYEYFTPIRERQVFSGEGLAEQILSEESVNRKNMPKGFVQVLLSTHRLDEKIRSVIIYSIMPVGIGIVFGGLGIMLLLTKYIVSPLQHLTNVTLEIAGGNLDRKVHASHNDEIGQLCDNFNQMTDALRNSHNHLTAEIADHKRAKEQLLKLSQAVEQSFTAIVITDVACAIEHVNPKFTEVTGYAREEALGNKLFDLLLFNMSDERHENIITMVLSGEIWRKELVNSRKDGEQFFAQVTISAVRGDDGYIINFIGVIEDITERKKFEEMLVVMAEHDPLTNLFNRRRFQVELEYWLGYSKRYNTGGALLFLDIDNFKYINDTLGHKVGDEILVEFAILLKERVRPNDIIARLGGDEFAVILPNTNVDHARSFAEQITQSAQKHFRVLNERGHNITTSLGIALFPDHSLEADALLACADMAMYGAKEAGKNQCCIFSLEQKQNIESRFLWDKRIRSALGKDDFEIYLQPIVDLRSNAVFGYEALLRMVGENGELIPPAEFLPYAERHGSILDIDRWVVRNAFRLFVRYNMQEKKAVLEINLSGKAITDSGMLSFIKEELSASQADARYITFEVTESAVVENIEYARYFMNDLCNQGFRFALDDFGIGFCSFTYLKHLPVDFLKIDGGFIRNLPDNPTDQCFVKAIADIGNGLEKKIIAEFVENKQTISLLKEIGVVYGQGHFFSKALSASEIFKTSS</sequence>
<dbReference type="InterPro" id="IPR003660">
    <property type="entry name" value="HAMP_dom"/>
</dbReference>
<keyword evidence="1" id="KW-0472">Membrane</keyword>
<dbReference type="InterPro" id="IPR000160">
    <property type="entry name" value="GGDEF_dom"/>
</dbReference>
<feature type="domain" description="PAS" evidence="2">
    <location>
        <begin position="280"/>
        <end position="351"/>
    </location>
</feature>
<dbReference type="SMART" id="SM00052">
    <property type="entry name" value="EAL"/>
    <property type="match status" value="1"/>
</dbReference>
<dbReference type="SUPFAM" id="SSF55073">
    <property type="entry name" value="Nucleotide cyclase"/>
    <property type="match status" value="1"/>
</dbReference>
<dbReference type="EC" id="2.7.7.65" evidence="8"/>
<dbReference type="Gene3D" id="3.20.20.450">
    <property type="entry name" value="EAL domain"/>
    <property type="match status" value="1"/>
</dbReference>
<keyword evidence="8" id="KW-0808">Transferase</keyword>
<dbReference type="CDD" id="cd01949">
    <property type="entry name" value="GGDEF"/>
    <property type="match status" value="1"/>
</dbReference>
<evidence type="ECO:0000259" key="6">
    <source>
        <dbReference type="PROSITE" id="PS50887"/>
    </source>
</evidence>
<dbReference type="InterPro" id="IPR001633">
    <property type="entry name" value="EAL_dom"/>
</dbReference>
<dbReference type="PROSITE" id="PS50112">
    <property type="entry name" value="PAS"/>
    <property type="match status" value="1"/>
</dbReference>
<dbReference type="SMART" id="SM00086">
    <property type="entry name" value="PAC"/>
    <property type="match status" value="1"/>
</dbReference>
<reference evidence="9" key="3">
    <citation type="submission" date="2017-10" db="EMBL/GenBank/DDBJ databases">
        <authorList>
            <person name="Banno H."/>
            <person name="Chua N.-H."/>
        </authorList>
    </citation>
    <scope>NUCLEOTIDE SEQUENCE [LARGE SCALE GENOMIC DNA]</scope>
    <source>
        <strain evidence="9">Kuenenia_mbr1_ru-nijmegen</strain>
    </source>
</reference>
<dbReference type="PROSITE" id="PS50885">
    <property type="entry name" value="HAMP"/>
    <property type="match status" value="1"/>
</dbReference>
<evidence type="ECO:0000313" key="9">
    <source>
        <dbReference type="EMBL" id="SOH04363.1"/>
    </source>
</evidence>
<dbReference type="SMART" id="SM00091">
    <property type="entry name" value="PAS"/>
    <property type="match status" value="1"/>
</dbReference>
<organism evidence="7">
    <name type="scientific">Kuenenia stuttgartiensis</name>
    <dbReference type="NCBI Taxonomy" id="174633"/>
    <lineage>
        <taxon>Bacteria</taxon>
        <taxon>Pseudomonadati</taxon>
        <taxon>Planctomycetota</taxon>
        <taxon>Candidatus Brocadiia</taxon>
        <taxon>Candidatus Brocadiales</taxon>
        <taxon>Candidatus Brocadiaceae</taxon>
        <taxon>Candidatus Kuenenia</taxon>
    </lineage>
</organism>